<accession>A0ABZ1E2N4</accession>
<dbReference type="InterPro" id="IPR018728">
    <property type="entry name" value="DUF2268"/>
</dbReference>
<organism evidence="2 3">
    <name type="scientific">Thioclava litoralis</name>
    <dbReference type="NCBI Taxonomy" id="3076557"/>
    <lineage>
        <taxon>Bacteria</taxon>
        <taxon>Pseudomonadati</taxon>
        <taxon>Pseudomonadota</taxon>
        <taxon>Alphaproteobacteria</taxon>
        <taxon>Rhodobacterales</taxon>
        <taxon>Paracoccaceae</taxon>
        <taxon>Thioclava</taxon>
    </lineage>
</organism>
<evidence type="ECO:0000313" key="3">
    <source>
        <dbReference type="Proteomes" id="UP001623290"/>
    </source>
</evidence>
<feature type="domain" description="DUF2268" evidence="1">
    <location>
        <begin position="5"/>
        <end position="45"/>
    </location>
</feature>
<dbReference type="GO" id="GO:0008233">
    <property type="term" value="F:peptidase activity"/>
    <property type="evidence" value="ECO:0007669"/>
    <property type="project" value="UniProtKB-KW"/>
</dbReference>
<name>A0ABZ1E2N4_9RHOB</name>
<dbReference type="Proteomes" id="UP001623290">
    <property type="component" value="Chromosome"/>
</dbReference>
<keyword evidence="3" id="KW-1185">Reference proteome</keyword>
<dbReference type="EMBL" id="CP135443">
    <property type="protein sequence ID" value="WRY34214.1"/>
    <property type="molecule type" value="Genomic_DNA"/>
</dbReference>
<reference evidence="2 3" key="1">
    <citation type="submission" date="2023-09" db="EMBL/GenBank/DDBJ databases">
        <title>Thioclava shenzhenensis sp. nov., a multidrug resistant bacteria-antagonizing species isolated from coastal seawater.</title>
        <authorList>
            <person name="Long M."/>
        </authorList>
    </citation>
    <scope>NUCLEOTIDE SEQUENCE [LARGE SCALE GENOMIC DNA]</scope>
    <source>
        <strain evidence="2 3">FTW29</strain>
    </source>
</reference>
<keyword evidence="2" id="KW-0645">Protease</keyword>
<keyword evidence="2" id="KW-0378">Hydrolase</keyword>
<dbReference type="RefSeq" id="WP_406721174.1">
    <property type="nucleotide sequence ID" value="NZ_CP135443.1"/>
</dbReference>
<proteinExistence type="predicted"/>
<sequence length="52" mass="5775">MRGDLLRVLLHEYHHVLRGDGPGYGRSLEEALVSEGLAQLFVHQVLDVLPAP</sequence>
<protein>
    <submittedName>
        <fullName evidence="2">DUF2268 domain-containing putative Zn-dependent protease</fullName>
    </submittedName>
</protein>
<dbReference type="GO" id="GO:0006508">
    <property type="term" value="P:proteolysis"/>
    <property type="evidence" value="ECO:0007669"/>
    <property type="project" value="UniProtKB-KW"/>
</dbReference>
<evidence type="ECO:0000259" key="1">
    <source>
        <dbReference type="Pfam" id="PF10026"/>
    </source>
</evidence>
<dbReference type="Pfam" id="PF10026">
    <property type="entry name" value="DUF2268"/>
    <property type="match status" value="1"/>
</dbReference>
<gene>
    <name evidence="2" type="ORF">RPE78_02675</name>
</gene>
<evidence type="ECO:0000313" key="2">
    <source>
        <dbReference type="EMBL" id="WRY34214.1"/>
    </source>
</evidence>